<evidence type="ECO:0000256" key="1">
    <source>
        <dbReference type="SAM" id="Coils"/>
    </source>
</evidence>
<comment type="caution">
    <text evidence="3">The sequence shown here is derived from an EMBL/GenBank/DDBJ whole genome shotgun (WGS) entry which is preliminary data.</text>
</comment>
<name>A0A4S3ZPF2_9FLAO</name>
<dbReference type="EMBL" id="SSNZ01000013">
    <property type="protein sequence ID" value="THF47300.1"/>
    <property type="molecule type" value="Genomic_DNA"/>
</dbReference>
<feature type="coiled-coil region" evidence="1">
    <location>
        <begin position="69"/>
        <end position="96"/>
    </location>
</feature>
<evidence type="ECO:0000313" key="4">
    <source>
        <dbReference type="Proteomes" id="UP000307507"/>
    </source>
</evidence>
<protein>
    <submittedName>
        <fullName evidence="3">Uncharacterized protein</fullName>
    </submittedName>
</protein>
<keyword evidence="2" id="KW-0812">Transmembrane</keyword>
<feature type="transmembrane region" description="Helical" evidence="2">
    <location>
        <begin position="100"/>
        <end position="119"/>
    </location>
</feature>
<reference evidence="3 4" key="1">
    <citation type="submission" date="2019-04" db="EMBL/GenBank/DDBJ databases">
        <title>Flavobacterium sp. nov. isolated from construction timber.</title>
        <authorList>
            <person name="Lin S.-Y."/>
            <person name="Chang C.-T."/>
            <person name="Young C.-C."/>
        </authorList>
    </citation>
    <scope>NUCLEOTIDE SEQUENCE [LARGE SCALE GENOMIC DNA]</scope>
    <source>
        <strain evidence="3 4">CC-CTC003</strain>
    </source>
</reference>
<dbReference type="AlphaFoldDB" id="A0A4S3ZPF2"/>
<evidence type="ECO:0000256" key="2">
    <source>
        <dbReference type="SAM" id="Phobius"/>
    </source>
</evidence>
<organism evidence="3 4">
    <name type="scientific">Flavobacterium supellecticarium</name>
    <dbReference type="NCBI Taxonomy" id="2565924"/>
    <lineage>
        <taxon>Bacteria</taxon>
        <taxon>Pseudomonadati</taxon>
        <taxon>Bacteroidota</taxon>
        <taxon>Flavobacteriia</taxon>
        <taxon>Flavobacteriales</taxon>
        <taxon>Flavobacteriaceae</taxon>
        <taxon>Flavobacterium</taxon>
    </lineage>
</organism>
<proteinExistence type="predicted"/>
<gene>
    <name evidence="3" type="ORF">E6C50_17190</name>
</gene>
<keyword evidence="2" id="KW-1133">Transmembrane helix</keyword>
<evidence type="ECO:0000313" key="3">
    <source>
        <dbReference type="EMBL" id="THF47300.1"/>
    </source>
</evidence>
<sequence>MMLTAWHASSQNAIQKDSVVIAKDIARKVLIDLADYDRLRVNKVEENLEKCIEIQKEKDVLISFMTQQNKLMENSLQLTEKQLKIKEEQFKTAKSTTGSGFLYGLGGLAIGLVVGVLLLH</sequence>
<accession>A0A4S3ZPF2</accession>
<dbReference type="Proteomes" id="UP000307507">
    <property type="component" value="Unassembled WGS sequence"/>
</dbReference>
<keyword evidence="1" id="KW-0175">Coiled coil</keyword>
<keyword evidence="2" id="KW-0472">Membrane</keyword>
<keyword evidence="4" id="KW-1185">Reference proteome</keyword>